<accession>A0ABW1WY64</accession>
<sequence>MTSELMSNGAEARALPHRTVDKIMKPFVGIALATLAFVGTASAAPSWQTRTGPRLHPSYPTAALRDPETTGSLARSLNRTRGLRDVQGRDFRSSTRGNAQFPERLPAQQNLGGTAGGPEF</sequence>
<evidence type="ECO:0000313" key="2">
    <source>
        <dbReference type="EMBL" id="MFC6392546.1"/>
    </source>
</evidence>
<dbReference type="Proteomes" id="UP001596237">
    <property type="component" value="Unassembled WGS sequence"/>
</dbReference>
<gene>
    <name evidence="2" type="ORF">ACFQDP_24905</name>
</gene>
<proteinExistence type="predicted"/>
<reference evidence="3" key="1">
    <citation type="journal article" date="2019" name="Int. J. Syst. Evol. Microbiol.">
        <title>The Global Catalogue of Microorganisms (GCM) 10K type strain sequencing project: providing services to taxonomists for standard genome sequencing and annotation.</title>
        <authorList>
            <consortium name="The Broad Institute Genomics Platform"/>
            <consortium name="The Broad Institute Genome Sequencing Center for Infectious Disease"/>
            <person name="Wu L."/>
            <person name="Ma J."/>
        </authorList>
    </citation>
    <scope>NUCLEOTIDE SEQUENCE [LARGE SCALE GENOMIC DNA]</scope>
    <source>
        <strain evidence="3">CCUG 36916</strain>
    </source>
</reference>
<protein>
    <submittedName>
        <fullName evidence="2">Uncharacterized protein</fullName>
    </submittedName>
</protein>
<comment type="caution">
    <text evidence="2">The sequence shown here is derived from an EMBL/GenBank/DDBJ whole genome shotgun (WGS) entry which is preliminary data.</text>
</comment>
<dbReference type="RefSeq" id="WP_192284810.1">
    <property type="nucleotide sequence ID" value="NZ_JBHSTT010000104.1"/>
</dbReference>
<organism evidence="2 3">
    <name type="scientific">Methylorubrum zatmanii</name>
    <dbReference type="NCBI Taxonomy" id="29429"/>
    <lineage>
        <taxon>Bacteria</taxon>
        <taxon>Pseudomonadati</taxon>
        <taxon>Pseudomonadota</taxon>
        <taxon>Alphaproteobacteria</taxon>
        <taxon>Hyphomicrobiales</taxon>
        <taxon>Methylobacteriaceae</taxon>
        <taxon>Methylorubrum</taxon>
    </lineage>
</organism>
<evidence type="ECO:0000313" key="3">
    <source>
        <dbReference type="Proteomes" id="UP001596237"/>
    </source>
</evidence>
<feature type="compositionally biased region" description="Basic and acidic residues" evidence="1">
    <location>
        <begin position="82"/>
        <end position="93"/>
    </location>
</feature>
<feature type="region of interest" description="Disordered" evidence="1">
    <location>
        <begin position="43"/>
        <end position="120"/>
    </location>
</feature>
<keyword evidence="3" id="KW-1185">Reference proteome</keyword>
<dbReference type="EMBL" id="JBHSTT010000104">
    <property type="protein sequence ID" value="MFC6392546.1"/>
    <property type="molecule type" value="Genomic_DNA"/>
</dbReference>
<feature type="compositionally biased region" description="Polar residues" evidence="1">
    <location>
        <begin position="69"/>
        <end position="79"/>
    </location>
</feature>
<evidence type="ECO:0000256" key="1">
    <source>
        <dbReference type="SAM" id="MobiDB-lite"/>
    </source>
</evidence>
<name>A0ABW1WY64_9HYPH</name>